<evidence type="ECO:0000313" key="11">
    <source>
        <dbReference type="Proteomes" id="UP000008909"/>
    </source>
</evidence>
<dbReference type="PANTHER" id="PTHR10390">
    <property type="entry name" value="HOMEOBOX PROTEIN SIX"/>
    <property type="match status" value="1"/>
</dbReference>
<name>G7Y658_CLOSI</name>
<dbReference type="PROSITE" id="PS00027">
    <property type="entry name" value="HOMEOBOX_1"/>
    <property type="match status" value="1"/>
</dbReference>
<dbReference type="InterPro" id="IPR009057">
    <property type="entry name" value="Homeodomain-like_sf"/>
</dbReference>
<organism evidence="10 11">
    <name type="scientific">Clonorchis sinensis</name>
    <name type="common">Chinese liver fluke</name>
    <dbReference type="NCBI Taxonomy" id="79923"/>
    <lineage>
        <taxon>Eukaryota</taxon>
        <taxon>Metazoa</taxon>
        <taxon>Spiralia</taxon>
        <taxon>Lophotrochozoa</taxon>
        <taxon>Platyhelminthes</taxon>
        <taxon>Trematoda</taxon>
        <taxon>Digenea</taxon>
        <taxon>Opisthorchiida</taxon>
        <taxon>Opisthorchiata</taxon>
        <taxon>Opisthorchiidae</taxon>
        <taxon>Clonorchis</taxon>
    </lineage>
</organism>
<protein>
    <submittedName>
        <fullName evidence="10">Homeobox protein SIX1</fullName>
    </submittedName>
</protein>
<dbReference type="Pfam" id="PF16878">
    <property type="entry name" value="SIX1_SD"/>
    <property type="match status" value="1"/>
</dbReference>
<evidence type="ECO:0000256" key="5">
    <source>
        <dbReference type="ARBA" id="ARBA00023155"/>
    </source>
</evidence>
<proteinExistence type="inferred from homology"/>
<comment type="similarity">
    <text evidence="2">Belongs to the SIX/Sine oculis homeobox family.</text>
</comment>
<keyword evidence="11" id="KW-1185">Reference proteome</keyword>
<evidence type="ECO:0000256" key="8">
    <source>
        <dbReference type="RuleBase" id="RU000682"/>
    </source>
</evidence>
<keyword evidence="3" id="KW-0217">Developmental protein</keyword>
<gene>
    <name evidence="10" type="ORF">CLF_101618</name>
</gene>
<evidence type="ECO:0000313" key="10">
    <source>
        <dbReference type="EMBL" id="GAA48444.1"/>
    </source>
</evidence>
<evidence type="ECO:0000256" key="3">
    <source>
        <dbReference type="ARBA" id="ARBA00022473"/>
    </source>
</evidence>
<keyword evidence="4 7" id="KW-0238">DNA-binding</keyword>
<dbReference type="GO" id="GO:0000978">
    <property type="term" value="F:RNA polymerase II cis-regulatory region sequence-specific DNA binding"/>
    <property type="evidence" value="ECO:0007669"/>
    <property type="project" value="TreeGrafter"/>
</dbReference>
<keyword evidence="6 7" id="KW-0539">Nucleus</keyword>
<dbReference type="GO" id="GO:0005634">
    <property type="term" value="C:nucleus"/>
    <property type="evidence" value="ECO:0007669"/>
    <property type="project" value="UniProtKB-SubCell"/>
</dbReference>
<dbReference type="GO" id="GO:0000981">
    <property type="term" value="F:DNA-binding transcription factor activity, RNA polymerase II-specific"/>
    <property type="evidence" value="ECO:0007669"/>
    <property type="project" value="InterPro"/>
</dbReference>
<dbReference type="InterPro" id="IPR017970">
    <property type="entry name" value="Homeobox_CS"/>
</dbReference>
<evidence type="ECO:0000256" key="1">
    <source>
        <dbReference type="ARBA" id="ARBA00004123"/>
    </source>
</evidence>
<keyword evidence="5 7" id="KW-0371">Homeobox</keyword>
<evidence type="ECO:0000256" key="6">
    <source>
        <dbReference type="ARBA" id="ARBA00023242"/>
    </source>
</evidence>
<accession>G7Y658</accession>
<dbReference type="InterPro" id="IPR001356">
    <property type="entry name" value="HD"/>
</dbReference>
<dbReference type="Proteomes" id="UP000008909">
    <property type="component" value="Unassembled WGS sequence"/>
</dbReference>
<dbReference type="AlphaFoldDB" id="G7Y658"/>
<feature type="domain" description="Homeobox" evidence="9">
    <location>
        <begin position="391"/>
        <end position="442"/>
    </location>
</feature>
<evidence type="ECO:0000259" key="9">
    <source>
        <dbReference type="PROSITE" id="PS50071"/>
    </source>
</evidence>
<reference key="2">
    <citation type="submission" date="2011-10" db="EMBL/GenBank/DDBJ databases">
        <title>The genome and transcriptome sequence of Clonorchis sinensis provide insights into the carcinogenic liver fluke.</title>
        <authorList>
            <person name="Wang X."/>
            <person name="Huang Y."/>
            <person name="Chen W."/>
            <person name="Liu H."/>
            <person name="Guo L."/>
            <person name="Chen Y."/>
            <person name="Luo F."/>
            <person name="Zhou W."/>
            <person name="Sun J."/>
            <person name="Mao Q."/>
            <person name="Liang P."/>
            <person name="Zhou C."/>
            <person name="Tian Y."/>
            <person name="Men J."/>
            <person name="Lv X."/>
            <person name="Huang L."/>
            <person name="Zhou J."/>
            <person name="Hu Y."/>
            <person name="Li R."/>
            <person name="Zhang F."/>
            <person name="Lei H."/>
            <person name="Li X."/>
            <person name="Hu X."/>
            <person name="Liang C."/>
            <person name="Xu J."/>
            <person name="Wu Z."/>
            <person name="Yu X."/>
        </authorList>
    </citation>
    <scope>NUCLEOTIDE SEQUENCE</scope>
    <source>
        <strain>Henan</strain>
    </source>
</reference>
<dbReference type="FunFam" id="1.10.10.60:FF:000046">
    <property type="entry name" value="SIX homeobox 3"/>
    <property type="match status" value="1"/>
</dbReference>
<dbReference type="Pfam" id="PF00046">
    <property type="entry name" value="Homeodomain"/>
    <property type="match status" value="1"/>
</dbReference>
<dbReference type="SUPFAM" id="SSF46689">
    <property type="entry name" value="Homeodomain-like"/>
    <property type="match status" value="1"/>
</dbReference>
<dbReference type="PROSITE" id="PS50071">
    <property type="entry name" value="HOMEOBOX_2"/>
    <property type="match status" value="1"/>
</dbReference>
<dbReference type="PANTHER" id="PTHR10390:SF44">
    <property type="entry name" value="SIX HOMEOBOX 4"/>
    <property type="match status" value="1"/>
</dbReference>
<evidence type="ECO:0000256" key="7">
    <source>
        <dbReference type="PROSITE-ProRule" id="PRU00108"/>
    </source>
</evidence>
<dbReference type="Gene3D" id="1.10.10.60">
    <property type="entry name" value="Homeodomain-like"/>
    <property type="match status" value="1"/>
</dbReference>
<sequence length="448" mass="52253">MLVHLIRTRWLLRKLYGRHGRHAERVDRCVRIFQGKVWGNHSPEYRTATSKNEHYHGKSSPLFVRPLTTFMVPAATLSFTEDKNVGMTAILRRRSSNQTMDFELLRFFNRTQIAKAAVLPRQPLPGCGDVYTNRAGRRLSEYMAESTLKWILLTVVQLSAKGLQSNLKHASSVAEILLQTGHRIDTTYSSHFVQNLRRLLGSELLLIKIRQKATIQFSSSMKRTPHEKSEIYGPTQLYSETEQTWTESRYRTEPVVYNSLDSHSYVFTPEQVECICEVLYVRNETEQLRRFFTKLPSHLNPLLENMESVQKARALLAFADGNWDELFQILKSFKFSPHCHSQLQQLWLEGHYAEASHSRGRPLGPVGKYRIRKRFPWPRTIWDGDEVTYCFKEKSRRVLRESFLKNPYPSPSEKRELANRIGLTPTQVSNWFKNRRQRGRVNGITDPL</sequence>
<reference evidence="10" key="1">
    <citation type="journal article" date="2011" name="Genome Biol.">
        <title>The draft genome of the carcinogenic human liver fluke Clonorchis sinensis.</title>
        <authorList>
            <person name="Wang X."/>
            <person name="Chen W."/>
            <person name="Huang Y."/>
            <person name="Sun J."/>
            <person name="Men J."/>
            <person name="Liu H."/>
            <person name="Luo F."/>
            <person name="Guo L."/>
            <person name="Lv X."/>
            <person name="Deng C."/>
            <person name="Zhou C."/>
            <person name="Fan Y."/>
            <person name="Li X."/>
            <person name="Huang L."/>
            <person name="Hu Y."/>
            <person name="Liang C."/>
            <person name="Hu X."/>
            <person name="Xu J."/>
            <person name="Yu X."/>
        </authorList>
    </citation>
    <scope>NUCLEOTIDE SEQUENCE [LARGE SCALE GENOMIC DNA]</scope>
    <source>
        <strain evidence="10">Henan</strain>
    </source>
</reference>
<dbReference type="SMART" id="SM00389">
    <property type="entry name" value="HOX"/>
    <property type="match status" value="1"/>
</dbReference>
<feature type="non-terminal residue" evidence="10">
    <location>
        <position position="448"/>
    </location>
</feature>
<evidence type="ECO:0000256" key="4">
    <source>
        <dbReference type="ARBA" id="ARBA00023125"/>
    </source>
</evidence>
<comment type="subcellular location">
    <subcellularLocation>
        <location evidence="1 7 8">Nucleus</location>
    </subcellularLocation>
</comment>
<dbReference type="CDD" id="cd00086">
    <property type="entry name" value="homeodomain"/>
    <property type="match status" value="1"/>
</dbReference>
<dbReference type="GO" id="GO:0005667">
    <property type="term" value="C:transcription regulator complex"/>
    <property type="evidence" value="ECO:0007669"/>
    <property type="project" value="TreeGrafter"/>
</dbReference>
<dbReference type="EMBL" id="DF142890">
    <property type="protein sequence ID" value="GAA48444.1"/>
    <property type="molecule type" value="Genomic_DNA"/>
</dbReference>
<dbReference type="InterPro" id="IPR031701">
    <property type="entry name" value="SIX1_SD"/>
</dbReference>
<feature type="DNA-binding region" description="Homeobox" evidence="7">
    <location>
        <begin position="393"/>
        <end position="443"/>
    </location>
</feature>
<evidence type="ECO:0000256" key="2">
    <source>
        <dbReference type="ARBA" id="ARBA00008161"/>
    </source>
</evidence>